<dbReference type="Gene3D" id="3.40.50.1820">
    <property type="entry name" value="alpha/beta hydrolase"/>
    <property type="match status" value="1"/>
</dbReference>
<proteinExistence type="predicted"/>
<keyword evidence="3" id="KW-1185">Reference proteome</keyword>
<dbReference type="InterPro" id="IPR029058">
    <property type="entry name" value="AB_hydrolase_fold"/>
</dbReference>
<evidence type="ECO:0000313" key="3">
    <source>
        <dbReference type="Proteomes" id="UP000605992"/>
    </source>
</evidence>
<dbReference type="EMBL" id="BOOR01000062">
    <property type="protein sequence ID" value="GII58317.1"/>
    <property type="molecule type" value="Genomic_DNA"/>
</dbReference>
<dbReference type="InterPro" id="IPR052897">
    <property type="entry name" value="Sec-Metab_Biosynth_Hydrolase"/>
</dbReference>
<dbReference type="PANTHER" id="PTHR37017">
    <property type="entry name" value="AB HYDROLASE-1 DOMAIN-CONTAINING PROTEIN-RELATED"/>
    <property type="match status" value="1"/>
</dbReference>
<dbReference type="InterPro" id="IPR000073">
    <property type="entry name" value="AB_hydrolase_1"/>
</dbReference>
<dbReference type="Pfam" id="PF12697">
    <property type="entry name" value="Abhydrolase_6"/>
    <property type="match status" value="1"/>
</dbReference>
<dbReference type="PANTHER" id="PTHR37017:SF11">
    <property type="entry name" value="ESTERASE_LIPASE_THIOESTERASE DOMAIN-CONTAINING PROTEIN"/>
    <property type="match status" value="1"/>
</dbReference>
<dbReference type="GO" id="GO:0003824">
    <property type="term" value="F:catalytic activity"/>
    <property type="evidence" value="ECO:0007669"/>
    <property type="project" value="UniProtKB-ARBA"/>
</dbReference>
<comment type="caution">
    <text evidence="2">The sequence shown here is derived from an EMBL/GenBank/DDBJ whole genome shotgun (WGS) entry which is preliminary data.</text>
</comment>
<dbReference type="Proteomes" id="UP000605992">
    <property type="component" value="Unassembled WGS sequence"/>
</dbReference>
<sequence length="251" mass="26526">MTGFGSSVDPMTTYVLVPGFWLGSWAWQEVASAMRAAGHTVHPLTLTGLAERSHLASPVLTTGTHIDDITNLLAFEDLRDVVLVGHSGAGAAVTGAADRAAERIARVVFLESGPVPDGAAQIDLTGRDDVESGLVDGWRYPMRSWEEFTAAGVSLEGLGPRERALMAGRATDQPLGTITQQLSLSGAFEKLPKALISCSFPVDQVRGLITSGHPLFASLSGPEWELHGLPTGHWPMLSRPADLAALLGGIR</sequence>
<evidence type="ECO:0000259" key="1">
    <source>
        <dbReference type="Pfam" id="PF12697"/>
    </source>
</evidence>
<gene>
    <name evidence="2" type="ORF">Pth03_67060</name>
</gene>
<dbReference type="AlphaFoldDB" id="A0A8J3Y024"/>
<reference evidence="2" key="1">
    <citation type="submission" date="2021-01" db="EMBL/GenBank/DDBJ databases">
        <title>Whole genome shotgun sequence of Planotetraspora thailandica NBRC 104271.</title>
        <authorList>
            <person name="Komaki H."/>
            <person name="Tamura T."/>
        </authorList>
    </citation>
    <scope>NUCLEOTIDE SEQUENCE</scope>
    <source>
        <strain evidence="2">NBRC 104271</strain>
    </source>
</reference>
<evidence type="ECO:0000313" key="2">
    <source>
        <dbReference type="EMBL" id="GII58317.1"/>
    </source>
</evidence>
<feature type="domain" description="AB hydrolase-1" evidence="1">
    <location>
        <begin position="15"/>
        <end position="245"/>
    </location>
</feature>
<name>A0A8J3Y024_9ACTN</name>
<accession>A0A8J3Y024</accession>
<organism evidence="2 3">
    <name type="scientific">Planotetraspora thailandica</name>
    <dbReference type="NCBI Taxonomy" id="487172"/>
    <lineage>
        <taxon>Bacteria</taxon>
        <taxon>Bacillati</taxon>
        <taxon>Actinomycetota</taxon>
        <taxon>Actinomycetes</taxon>
        <taxon>Streptosporangiales</taxon>
        <taxon>Streptosporangiaceae</taxon>
        <taxon>Planotetraspora</taxon>
    </lineage>
</organism>
<dbReference type="SUPFAM" id="SSF53474">
    <property type="entry name" value="alpha/beta-Hydrolases"/>
    <property type="match status" value="1"/>
</dbReference>
<protein>
    <recommendedName>
        <fullName evidence="1">AB hydrolase-1 domain-containing protein</fullName>
    </recommendedName>
</protein>